<organism evidence="4 5">
    <name type="scientific">Ureaplasma ceti</name>
    <dbReference type="NCBI Taxonomy" id="3119530"/>
    <lineage>
        <taxon>Bacteria</taxon>
        <taxon>Bacillati</taxon>
        <taxon>Mycoplasmatota</taxon>
        <taxon>Mycoplasmoidales</taxon>
        <taxon>Mycoplasmoidaceae</taxon>
        <taxon>Ureaplasma</taxon>
    </lineage>
</organism>
<feature type="domain" description="ABC transporter" evidence="3">
    <location>
        <begin position="4"/>
        <end position="259"/>
    </location>
</feature>
<dbReference type="EMBL" id="BAABQM010000002">
    <property type="protein sequence ID" value="GAA5414603.1"/>
    <property type="molecule type" value="Genomic_DNA"/>
</dbReference>
<keyword evidence="2 4" id="KW-0067">ATP-binding</keyword>
<evidence type="ECO:0000259" key="3">
    <source>
        <dbReference type="PROSITE" id="PS50893"/>
    </source>
</evidence>
<accession>A0ABP9U5H9</accession>
<dbReference type="GO" id="GO:0005524">
    <property type="term" value="F:ATP binding"/>
    <property type="evidence" value="ECO:0007669"/>
    <property type="project" value="UniProtKB-KW"/>
</dbReference>
<comment type="caution">
    <text evidence="4">The sequence shown here is derived from an EMBL/GenBank/DDBJ whole genome shotgun (WGS) entry which is preliminary data.</text>
</comment>
<dbReference type="InterPro" id="IPR003593">
    <property type="entry name" value="AAA+_ATPase"/>
</dbReference>
<proteinExistence type="predicted"/>
<dbReference type="InterPro" id="IPR003439">
    <property type="entry name" value="ABC_transporter-like_ATP-bd"/>
</dbReference>
<protein>
    <submittedName>
        <fullName evidence="4">ABC-F family ATP-binding cassette domain-containing protein</fullName>
    </submittedName>
</protein>
<dbReference type="SMART" id="SM00382">
    <property type="entry name" value="AAA"/>
    <property type="match status" value="2"/>
</dbReference>
<evidence type="ECO:0000256" key="1">
    <source>
        <dbReference type="ARBA" id="ARBA00022741"/>
    </source>
</evidence>
<dbReference type="PROSITE" id="PS50893">
    <property type="entry name" value="ABC_TRANSPORTER_2"/>
    <property type="match status" value="1"/>
</dbReference>
<dbReference type="InterPro" id="IPR017871">
    <property type="entry name" value="ABC_transporter-like_CS"/>
</dbReference>
<dbReference type="CDD" id="cd03221">
    <property type="entry name" value="ABCF_EF-3"/>
    <property type="match status" value="2"/>
</dbReference>
<keyword evidence="1" id="KW-0547">Nucleotide-binding</keyword>
<sequence>MAFLKVSELTHSFIDKDIFKNAELEIFEGEHVGLVGANGKGKSTLFKIILKELEADEVRLDISPYISVGYLDQHTQLGDTQSVYDVLKTAYQSLYDLETEMTNLYMTMGDVSEKEYDKMMHRAGEIQNLLSYSDFYSIDEKIKSVARGLGIDKFGLDTLVSKLSGGQRTKVLLCKLLLQKPDLMFLDEPTNFLDEEHVAWLTDYLKNYEKTFVLISHDMNFLNEVSNVIYHIENYQLTRYKGNYDNFVKVHAMQHEKLVSEQRRQEKYIERMETFIAKNIAKANTSTRAKSRQKMLDKIERIEIVKDDKKPVFGFYEHGAPAKRIVNASNIEIGYNHSLNHPFDLLIKRKEKVAIVGVNGLGKTTLLKSIINQIKLIGGEIKIGDFVTFGYFEQETKFDSNQTTFEYAYDHFPPEDRTQYKLRSELAKVGLKKENIENRVSKLSGGEQAKLKLSILMNSEYNVLVLDEPTNHLDKVAKQVLKEALMKFDGTIILVCHEPEFYEGLVTKVLEIQDLIR</sequence>
<dbReference type="Proteomes" id="UP001449582">
    <property type="component" value="Unassembled WGS sequence"/>
</dbReference>
<dbReference type="PANTHER" id="PTHR42855:SF2">
    <property type="entry name" value="DRUG RESISTANCE ABC TRANSPORTER,ATP-BINDING PROTEIN"/>
    <property type="match status" value="1"/>
</dbReference>
<name>A0ABP9U5H9_9BACT</name>
<dbReference type="Pfam" id="PF12848">
    <property type="entry name" value="ABC_tran_Xtn"/>
    <property type="match status" value="1"/>
</dbReference>
<keyword evidence="5" id="KW-1185">Reference proteome</keyword>
<reference evidence="4" key="1">
    <citation type="submission" date="2024-02" db="EMBL/GenBank/DDBJ databases">
        <title>Draft genome sequence of new strains in genus Ureaplasma.</title>
        <authorList>
            <person name="Nakajima Y."/>
            <person name="Segawa T."/>
        </authorList>
    </citation>
    <scope>NUCLEOTIDE SEQUENCE [LARGE SCALE GENOMIC DNA]</scope>
    <source>
        <strain evidence="4">OM1</strain>
    </source>
</reference>
<dbReference type="PROSITE" id="PS00211">
    <property type="entry name" value="ABC_TRANSPORTER_1"/>
    <property type="match status" value="2"/>
</dbReference>
<dbReference type="SUPFAM" id="SSF52540">
    <property type="entry name" value="P-loop containing nucleoside triphosphate hydrolases"/>
    <property type="match status" value="2"/>
</dbReference>
<evidence type="ECO:0000313" key="5">
    <source>
        <dbReference type="Proteomes" id="UP001449582"/>
    </source>
</evidence>
<evidence type="ECO:0000313" key="4">
    <source>
        <dbReference type="EMBL" id="GAA5414603.1"/>
    </source>
</evidence>
<dbReference type="InterPro" id="IPR051309">
    <property type="entry name" value="ABCF_ATPase"/>
</dbReference>
<dbReference type="InterPro" id="IPR027417">
    <property type="entry name" value="P-loop_NTPase"/>
</dbReference>
<evidence type="ECO:0000256" key="2">
    <source>
        <dbReference type="ARBA" id="ARBA00022840"/>
    </source>
</evidence>
<dbReference type="InterPro" id="IPR032781">
    <property type="entry name" value="ABC_tran_Xtn"/>
</dbReference>
<dbReference type="Pfam" id="PF00005">
    <property type="entry name" value="ABC_tran"/>
    <property type="match status" value="2"/>
</dbReference>
<dbReference type="Gene3D" id="3.40.50.300">
    <property type="entry name" value="P-loop containing nucleotide triphosphate hydrolases"/>
    <property type="match status" value="2"/>
</dbReference>
<gene>
    <name evidence="4" type="ORF">UREOM_3140</name>
</gene>
<dbReference type="PANTHER" id="PTHR42855">
    <property type="entry name" value="ABC TRANSPORTER ATP-BINDING SUBUNIT"/>
    <property type="match status" value="1"/>
</dbReference>
<dbReference type="RefSeq" id="WP_353289767.1">
    <property type="nucleotide sequence ID" value="NZ_BAABQM010000002.1"/>
</dbReference>